<feature type="domain" description="O-GlcNAc transferase C-terminal" evidence="9">
    <location>
        <begin position="416"/>
        <end position="605"/>
    </location>
</feature>
<feature type="domain" description="O-GlcNAc transferase C-terminal" evidence="9">
    <location>
        <begin position="253"/>
        <end position="410"/>
    </location>
</feature>
<dbReference type="InterPro" id="IPR011990">
    <property type="entry name" value="TPR-like_helical_dom_sf"/>
</dbReference>
<dbReference type="SUPFAM" id="SSF48452">
    <property type="entry name" value="TPR-like"/>
    <property type="match status" value="1"/>
</dbReference>
<evidence type="ECO:0000256" key="3">
    <source>
        <dbReference type="ARBA" id="ARBA00011970"/>
    </source>
</evidence>
<gene>
    <name evidence="10" type="ORF">VI33_06960</name>
</gene>
<dbReference type="SMART" id="SM00028">
    <property type="entry name" value="TPR"/>
    <property type="match status" value="3"/>
</dbReference>
<sequence>MHDLNKTLADLESQNKFDEAIQLLKKELKKAPRDLSIQTEIGNYYAMAGDFEEALGYFRRVYHIFRNNDHLAESISFCLNKLGNDAFLKRNYQQSKLYFEELINHESNNWRHFYNYANVLQANNEIKISVSHYLTALSKGGRGDEDLYNNLANAYLKLDNLYEAKKCYEKSYQLKKNDNALVQLLHLNQKINDWNEFDTLMKDVHNRLKDENFSFPPFPMLTLPGISNEQYLNIACQWNKKLSFEPEMQSMSTKINYRKAKIAYMSSDLRNHPLYYLVHDALSFHDEEKFEVIFLFNGVEEESKEHLSFKKLSTNFINTFNMSDHELVQKISDLEIDILVDLSGFTKNSRTNILKYHPAPIQVNWLGYPGTFGSFNDKPLSDFIFADEIVIDKKNTKFFSEQIINLKPTYQPNNFKRPIIKVSRDTCHLPDDHFIFASFNQNLKITKDIFDVWINILQECPKSSLWILMQNDISKRNIKEYARENGLDDKRIIIAEYAPIEEHIGRIEHADLFLDCYPYNAHTTIADAIYQNKPTITHIGEAMQSRVGASLLHAIDCSEELVFDNLQDYQKQAIFFYNNQEYLKDLNEKINNKKYVLFQPDVYIKNIEEIYLKLISKQKEKLQE</sequence>
<dbReference type="InterPro" id="IPR029489">
    <property type="entry name" value="OGT/SEC/SPY_C"/>
</dbReference>
<reference evidence="10 11" key="1">
    <citation type="submission" date="2015-03" db="EMBL/GenBank/DDBJ databases">
        <title>Comparative analysis of the OM43 clade including a novel species from Red Sea uncovers genomic and metabolic diversity among marine methylotrophs.</title>
        <authorList>
            <person name="Jimenez-Infante F."/>
            <person name="Ngugi D.K."/>
            <person name="Vinu M."/>
            <person name="Alam I."/>
            <person name="Kamau A."/>
            <person name="Blom J."/>
            <person name="Bajic V.B."/>
            <person name="Stingl U."/>
        </authorList>
    </citation>
    <scope>NUCLEOTIDE SEQUENCE [LARGE SCALE GENOMIC DNA]</scope>
    <source>
        <strain evidence="10 11">MBRSH7</strain>
    </source>
</reference>
<dbReference type="Pfam" id="PF13432">
    <property type="entry name" value="TPR_16"/>
    <property type="match status" value="1"/>
</dbReference>
<evidence type="ECO:0000256" key="1">
    <source>
        <dbReference type="ARBA" id="ARBA00004922"/>
    </source>
</evidence>
<dbReference type="InterPro" id="IPR019734">
    <property type="entry name" value="TPR_rpt"/>
</dbReference>
<dbReference type="PANTHER" id="PTHR44998">
    <property type="match status" value="1"/>
</dbReference>
<evidence type="ECO:0000256" key="8">
    <source>
        <dbReference type="PROSITE-ProRule" id="PRU00339"/>
    </source>
</evidence>
<organism evidence="10 11">
    <name type="scientific">Methylophilales bacterium MBRS-H7</name>
    <dbReference type="NCBI Taxonomy" id="1623450"/>
    <lineage>
        <taxon>Bacteria</taxon>
        <taxon>Pseudomonadati</taxon>
        <taxon>Pseudomonadota</taxon>
        <taxon>Betaproteobacteria</taxon>
        <taxon>Nitrosomonadales</taxon>
        <taxon>OM43 clade</taxon>
    </lineage>
</organism>
<dbReference type="PANTHER" id="PTHR44998:SF1">
    <property type="entry name" value="UDP-N-ACETYLGLUCOSAMINE--PEPTIDE N-ACETYLGLUCOSAMINYLTRANSFERASE 110 KDA SUBUNIT"/>
    <property type="match status" value="1"/>
</dbReference>
<keyword evidence="5" id="KW-0808">Transferase</keyword>
<evidence type="ECO:0000256" key="2">
    <source>
        <dbReference type="ARBA" id="ARBA00005386"/>
    </source>
</evidence>
<dbReference type="Gene3D" id="3.40.50.2000">
    <property type="entry name" value="Glycogen Phosphorylase B"/>
    <property type="match status" value="1"/>
</dbReference>
<evidence type="ECO:0000313" key="10">
    <source>
        <dbReference type="EMBL" id="AKO66381.1"/>
    </source>
</evidence>
<accession>A0A0H4IZI7</accession>
<name>A0A0H4IZI7_9PROT</name>
<evidence type="ECO:0000256" key="4">
    <source>
        <dbReference type="ARBA" id="ARBA00022676"/>
    </source>
</evidence>
<proteinExistence type="inferred from homology"/>
<feature type="repeat" description="TPR" evidence="8">
    <location>
        <begin position="35"/>
        <end position="68"/>
    </location>
</feature>
<dbReference type="Proteomes" id="UP000066549">
    <property type="component" value="Chromosome"/>
</dbReference>
<dbReference type="Gene3D" id="1.25.40.10">
    <property type="entry name" value="Tetratricopeptide repeat domain"/>
    <property type="match status" value="2"/>
</dbReference>
<dbReference type="Pfam" id="PF13374">
    <property type="entry name" value="TPR_10"/>
    <property type="match status" value="1"/>
</dbReference>
<evidence type="ECO:0000256" key="6">
    <source>
        <dbReference type="ARBA" id="ARBA00022737"/>
    </source>
</evidence>
<dbReference type="PROSITE" id="PS50005">
    <property type="entry name" value="TPR"/>
    <property type="match status" value="2"/>
</dbReference>
<evidence type="ECO:0000259" key="9">
    <source>
        <dbReference type="Pfam" id="PF13844"/>
    </source>
</evidence>
<protein>
    <recommendedName>
        <fullName evidence="3">protein O-GlcNAc transferase</fullName>
        <ecNumber evidence="3">2.4.1.255</ecNumber>
    </recommendedName>
</protein>
<dbReference type="Pfam" id="PF13844">
    <property type="entry name" value="Glyco_transf_41"/>
    <property type="match status" value="2"/>
</dbReference>
<dbReference type="GO" id="GO:0097363">
    <property type="term" value="F:protein O-acetylglucosaminyltransferase activity"/>
    <property type="evidence" value="ECO:0007669"/>
    <property type="project" value="UniProtKB-EC"/>
</dbReference>
<keyword evidence="11" id="KW-1185">Reference proteome</keyword>
<dbReference type="EMBL" id="CP011002">
    <property type="protein sequence ID" value="AKO66381.1"/>
    <property type="molecule type" value="Genomic_DNA"/>
</dbReference>
<dbReference type="Gene3D" id="3.40.50.11380">
    <property type="match status" value="1"/>
</dbReference>
<dbReference type="GO" id="GO:0006493">
    <property type="term" value="P:protein O-linked glycosylation"/>
    <property type="evidence" value="ECO:0007669"/>
    <property type="project" value="TreeGrafter"/>
</dbReference>
<comment type="pathway">
    <text evidence="1">Protein modification; protein glycosylation.</text>
</comment>
<dbReference type="AlphaFoldDB" id="A0A0H4IZI7"/>
<keyword evidence="4" id="KW-0328">Glycosyltransferase</keyword>
<keyword evidence="7 8" id="KW-0802">TPR repeat</keyword>
<keyword evidence="6" id="KW-0677">Repeat</keyword>
<comment type="similarity">
    <text evidence="2">Belongs to the glycosyltransferase 41 family. O-GlcNAc transferase subfamily.</text>
</comment>
<evidence type="ECO:0000256" key="5">
    <source>
        <dbReference type="ARBA" id="ARBA00022679"/>
    </source>
</evidence>
<feature type="repeat" description="TPR" evidence="8">
    <location>
        <begin position="145"/>
        <end position="178"/>
    </location>
</feature>
<evidence type="ECO:0000313" key="11">
    <source>
        <dbReference type="Proteomes" id="UP000066549"/>
    </source>
</evidence>
<dbReference type="EC" id="2.4.1.255" evidence="3"/>
<evidence type="ECO:0000256" key="7">
    <source>
        <dbReference type="ARBA" id="ARBA00022803"/>
    </source>
</evidence>